<accession>A0A915YII6</accession>
<dbReference type="EMBL" id="AP026867">
    <property type="protein sequence ID" value="BDS13828.1"/>
    <property type="molecule type" value="Genomic_DNA"/>
</dbReference>
<name>A0A915YII6_9BACT</name>
<evidence type="ECO:0000313" key="10">
    <source>
        <dbReference type="EMBL" id="BDS13828.1"/>
    </source>
</evidence>
<keyword evidence="6 7" id="KW-0472">Membrane</keyword>
<evidence type="ECO:0000256" key="6">
    <source>
        <dbReference type="ARBA" id="ARBA00023136"/>
    </source>
</evidence>
<evidence type="ECO:0000259" key="9">
    <source>
        <dbReference type="Pfam" id="PF12704"/>
    </source>
</evidence>
<reference evidence="10" key="1">
    <citation type="submission" date="2022-09" db="EMBL/GenBank/DDBJ databases">
        <title>Aureispira anguillicida sp. nov., isolated from Leptocephalus of Japanese eel Anguilla japonica.</title>
        <authorList>
            <person name="Yuasa K."/>
            <person name="Mekata T."/>
            <person name="Ikunari K."/>
        </authorList>
    </citation>
    <scope>NUCLEOTIDE SEQUENCE</scope>
    <source>
        <strain evidence="10">EL160426</strain>
    </source>
</reference>
<organism evidence="10 11">
    <name type="scientific">Aureispira anguillae</name>
    <dbReference type="NCBI Taxonomy" id="2864201"/>
    <lineage>
        <taxon>Bacteria</taxon>
        <taxon>Pseudomonadati</taxon>
        <taxon>Bacteroidota</taxon>
        <taxon>Saprospiria</taxon>
        <taxon>Saprospirales</taxon>
        <taxon>Saprospiraceae</taxon>
        <taxon>Aureispira</taxon>
    </lineage>
</organism>
<sequence length="406" mass="45585">MILKIAWRNIWRNKRRTAITAASIFFAVLLAVATNSMNRGIFDKMINDSVSFYSGFAQVVQKGYWDDRSLDHSFELTASLRTQLMETKGINEVVPRLESFALASFGKITKSAMVIGIDPTKEDDLTGLKKRVKQGEYLNLEDQAVLISEGLAEKLKLTISDTIVLISQGYRGVNAAGKYPIKGIVSFGSPDLNSKMIYMPLAAAQWFYGTNQMITSAVLTIDNRTIADKVLKELTHTIDTAVTYEIMGWKEMMPDLMEMKDLKESSNMITVFILYFIVSFGIFGTILMMTKERQYEFGILLSIGMKRSQLALTTWMETLLLGFLGAMLGIVISYGLMYYLSVNPIVVTGDMAETYAKFGIEAKLPASVDLDLFYMQGIIVMIITTVLALYPCLKIWRMKPIDAMRA</sequence>
<keyword evidence="11" id="KW-1185">Reference proteome</keyword>
<evidence type="ECO:0000256" key="3">
    <source>
        <dbReference type="ARBA" id="ARBA00022475"/>
    </source>
</evidence>
<dbReference type="PANTHER" id="PTHR30489:SF0">
    <property type="entry name" value="LIPOPROTEIN-RELEASING SYSTEM TRANSMEMBRANE PROTEIN LOLE"/>
    <property type="match status" value="1"/>
</dbReference>
<dbReference type="Pfam" id="PF12704">
    <property type="entry name" value="MacB_PCD"/>
    <property type="match status" value="1"/>
</dbReference>
<dbReference type="RefSeq" id="WP_264789080.1">
    <property type="nucleotide sequence ID" value="NZ_AP026867.1"/>
</dbReference>
<feature type="transmembrane region" description="Helical" evidence="7">
    <location>
        <begin position="310"/>
        <end position="336"/>
    </location>
</feature>
<dbReference type="GO" id="GO:0098797">
    <property type="term" value="C:plasma membrane protein complex"/>
    <property type="evidence" value="ECO:0007669"/>
    <property type="project" value="TreeGrafter"/>
</dbReference>
<evidence type="ECO:0000313" key="11">
    <source>
        <dbReference type="Proteomes" id="UP001060919"/>
    </source>
</evidence>
<dbReference type="InterPro" id="IPR025857">
    <property type="entry name" value="MacB_PCD"/>
</dbReference>
<comment type="subcellular location">
    <subcellularLocation>
        <location evidence="1">Cell membrane</location>
        <topology evidence="1">Multi-pass membrane protein</topology>
    </subcellularLocation>
</comment>
<keyword evidence="4 7" id="KW-0812">Transmembrane</keyword>
<evidence type="ECO:0000256" key="7">
    <source>
        <dbReference type="SAM" id="Phobius"/>
    </source>
</evidence>
<feature type="domain" description="MacB-like periplasmic core" evidence="9">
    <location>
        <begin position="17"/>
        <end position="231"/>
    </location>
</feature>
<protein>
    <submittedName>
        <fullName evidence="10">FtsX-like permease family protein</fullName>
    </submittedName>
</protein>
<feature type="domain" description="ABC3 transporter permease C-terminal" evidence="8">
    <location>
        <begin position="269"/>
        <end position="400"/>
    </location>
</feature>
<gene>
    <name evidence="10" type="ORF">AsAng_0045900</name>
</gene>
<keyword evidence="5 7" id="KW-1133">Transmembrane helix</keyword>
<dbReference type="GO" id="GO:0044874">
    <property type="term" value="P:lipoprotein localization to outer membrane"/>
    <property type="evidence" value="ECO:0007669"/>
    <property type="project" value="TreeGrafter"/>
</dbReference>
<dbReference type="InterPro" id="IPR003838">
    <property type="entry name" value="ABC3_permease_C"/>
</dbReference>
<dbReference type="Proteomes" id="UP001060919">
    <property type="component" value="Chromosome"/>
</dbReference>
<evidence type="ECO:0000259" key="8">
    <source>
        <dbReference type="Pfam" id="PF02687"/>
    </source>
</evidence>
<proteinExistence type="inferred from homology"/>
<evidence type="ECO:0000256" key="4">
    <source>
        <dbReference type="ARBA" id="ARBA00022692"/>
    </source>
</evidence>
<keyword evidence="3" id="KW-1003">Cell membrane</keyword>
<evidence type="ECO:0000256" key="2">
    <source>
        <dbReference type="ARBA" id="ARBA00005236"/>
    </source>
</evidence>
<dbReference type="KEGG" id="aup:AsAng_0045900"/>
<dbReference type="AlphaFoldDB" id="A0A915YII6"/>
<dbReference type="InterPro" id="IPR051447">
    <property type="entry name" value="Lipoprotein-release_system"/>
</dbReference>
<dbReference type="Pfam" id="PF02687">
    <property type="entry name" value="FtsX"/>
    <property type="match status" value="1"/>
</dbReference>
<feature type="transmembrane region" description="Helical" evidence="7">
    <location>
        <begin position="268"/>
        <end position="289"/>
    </location>
</feature>
<evidence type="ECO:0000256" key="1">
    <source>
        <dbReference type="ARBA" id="ARBA00004651"/>
    </source>
</evidence>
<evidence type="ECO:0000256" key="5">
    <source>
        <dbReference type="ARBA" id="ARBA00022989"/>
    </source>
</evidence>
<comment type="similarity">
    <text evidence="2">Belongs to the ABC-4 integral membrane protein family. LolC/E subfamily.</text>
</comment>
<feature type="transmembrane region" description="Helical" evidence="7">
    <location>
        <begin position="373"/>
        <end position="396"/>
    </location>
</feature>
<dbReference type="PANTHER" id="PTHR30489">
    <property type="entry name" value="LIPOPROTEIN-RELEASING SYSTEM TRANSMEMBRANE PROTEIN LOLE"/>
    <property type="match status" value="1"/>
</dbReference>